<evidence type="ECO:0000259" key="1">
    <source>
        <dbReference type="Pfam" id="PF02338"/>
    </source>
</evidence>
<dbReference type="Gene3D" id="3.90.70.80">
    <property type="match status" value="1"/>
</dbReference>
<dbReference type="EMBL" id="NCKW01016953">
    <property type="protein sequence ID" value="POM60032.1"/>
    <property type="molecule type" value="Genomic_DNA"/>
</dbReference>
<dbReference type="Pfam" id="PF02338">
    <property type="entry name" value="OTU"/>
    <property type="match status" value="1"/>
</dbReference>
<accession>A0A2P4X3A6</accession>
<name>A0A2P4X3A6_9STRA</name>
<sequence length="146" mass="16463">MSTQRVHLPLRCHLPQPVPGSDAEGSSLGPRLKNCILLISRSIEMDEWHRRYEDFLEVVDDREELCPCLGATITDYVSAVTDFILIDEEYMNSLRDGEVSGGELEIFAAAHMHHCNIEVKTLNDDCRVVETFIYTVENPVKAVSIA</sequence>
<feature type="domain" description="OTU" evidence="1">
    <location>
        <begin position="65"/>
        <end position="139"/>
    </location>
</feature>
<organism evidence="2 3">
    <name type="scientific">Phytophthora palmivora</name>
    <dbReference type="NCBI Taxonomy" id="4796"/>
    <lineage>
        <taxon>Eukaryota</taxon>
        <taxon>Sar</taxon>
        <taxon>Stramenopiles</taxon>
        <taxon>Oomycota</taxon>
        <taxon>Peronosporomycetes</taxon>
        <taxon>Peronosporales</taxon>
        <taxon>Peronosporaceae</taxon>
        <taxon>Phytophthora</taxon>
    </lineage>
</organism>
<dbReference type="InterPro" id="IPR003323">
    <property type="entry name" value="OTU_dom"/>
</dbReference>
<proteinExistence type="predicted"/>
<keyword evidence="3" id="KW-1185">Reference proteome</keyword>
<comment type="caution">
    <text evidence="2">The sequence shown here is derived from an EMBL/GenBank/DDBJ whole genome shotgun (WGS) entry which is preliminary data.</text>
</comment>
<evidence type="ECO:0000313" key="2">
    <source>
        <dbReference type="EMBL" id="POM60032.1"/>
    </source>
</evidence>
<reference evidence="2 3" key="1">
    <citation type="journal article" date="2017" name="Genome Biol. Evol.">
        <title>Phytophthora megakarya and P. palmivora, closely related causal agents of cacao black pod rot, underwent increases in genome sizes and gene numbers by different mechanisms.</title>
        <authorList>
            <person name="Ali S.S."/>
            <person name="Shao J."/>
            <person name="Lary D.J."/>
            <person name="Kronmiller B."/>
            <person name="Shen D."/>
            <person name="Strem M.D."/>
            <person name="Amoako-Attah I."/>
            <person name="Akrofi A.Y."/>
            <person name="Begoude B.A."/>
            <person name="Ten Hoopen G.M."/>
            <person name="Coulibaly K."/>
            <person name="Kebe B.I."/>
            <person name="Melnick R.L."/>
            <person name="Guiltinan M.J."/>
            <person name="Tyler B.M."/>
            <person name="Meinhardt L.W."/>
            <person name="Bailey B.A."/>
        </authorList>
    </citation>
    <scope>NUCLEOTIDE SEQUENCE [LARGE SCALE GENOMIC DNA]</scope>
    <source>
        <strain evidence="3">sbr112.9</strain>
    </source>
</reference>
<protein>
    <recommendedName>
        <fullName evidence="1">OTU domain-containing protein</fullName>
    </recommendedName>
</protein>
<gene>
    <name evidence="2" type="ORF">PHPALM_31153</name>
</gene>
<dbReference type="AlphaFoldDB" id="A0A2P4X3A6"/>
<evidence type="ECO:0000313" key="3">
    <source>
        <dbReference type="Proteomes" id="UP000237271"/>
    </source>
</evidence>
<dbReference type="Proteomes" id="UP000237271">
    <property type="component" value="Unassembled WGS sequence"/>
</dbReference>
<dbReference type="OrthoDB" id="125033at2759"/>